<evidence type="ECO:0008006" key="6">
    <source>
        <dbReference type="Google" id="ProtNLM"/>
    </source>
</evidence>
<keyword evidence="5" id="KW-1185">Reference proteome</keyword>
<dbReference type="EMBL" id="LRGB01001411">
    <property type="protein sequence ID" value="KZS11997.1"/>
    <property type="molecule type" value="Genomic_DNA"/>
</dbReference>
<protein>
    <recommendedName>
        <fullName evidence="6">DDE-1 domain-containing protein</fullName>
    </recommendedName>
</protein>
<dbReference type="PANTHER" id="PTHR19303">
    <property type="entry name" value="TRANSPOSON"/>
    <property type="match status" value="1"/>
</dbReference>
<evidence type="ECO:0000259" key="3">
    <source>
        <dbReference type="Pfam" id="PF05225"/>
    </source>
</evidence>
<comment type="caution">
    <text evidence="4">The sequence shown here is derived from an EMBL/GenBank/DDBJ whole genome shotgun (WGS) entry which is preliminary data.</text>
</comment>
<accession>A0A164V5U0</accession>
<dbReference type="Pfam" id="PF05225">
    <property type="entry name" value="HTH_psq"/>
    <property type="match status" value="1"/>
</dbReference>
<sequence>MTHLCEEITNLPFHPRQVPLLQDRRPDCTTLLRSTKMVRNYKRKRFAPPPEEEEMRCAVNSVLSGGISIRQACSFYNVTKSTLGRYVKKFRESCPPNVAQPVMRVEHVRQIIPIALETEFANYLKTCSLMSHGLTPREARCLAFKFAIANNLTVPKNCIEKEKASEDWFSYFLKRNPSLSIRAPEATSQARASAFKEPVVSKRNGRPNYHATPNVVATKGLKQVQQTVSAERGVNTTMVAFISDAGTHIPPVYIFPRKNFLPSMSHHGPPGCLGLAHPSGWINGDTFLTALQHFKKFVDCSVNNPVLLLLDNHSSHLDYKVICFAKKNGIHRLTFPQHCSHRLQPLDITVFGPFKSALRNSFQHWLNVNPGKRISIHEVAENIFPTSLYLPSFVTDRPIELVTTDPTNLPSPVGSLTIDELDPPSLAAPLPIILEAPATPVQNGPNGISSPIVYPVDLQPFPRVGTISSVGVRKRTQGRTTILTSTPEKNAIEDAVNRRARKPPARRLGEKQKKTRINDENIVPQGEDDFDVDIDPLYRPDYIAPATTITRSGHRSKANPRLDM</sequence>
<comment type="subcellular location">
    <subcellularLocation>
        <location evidence="1">Nucleus</location>
    </subcellularLocation>
</comment>
<evidence type="ECO:0000259" key="2">
    <source>
        <dbReference type="Pfam" id="PF03184"/>
    </source>
</evidence>
<gene>
    <name evidence="4" type="ORF">APZ42_023178</name>
</gene>
<feature type="domain" description="DDE-1" evidence="2">
    <location>
        <begin position="236"/>
        <end position="366"/>
    </location>
</feature>
<organism evidence="4 5">
    <name type="scientific">Daphnia magna</name>
    <dbReference type="NCBI Taxonomy" id="35525"/>
    <lineage>
        <taxon>Eukaryota</taxon>
        <taxon>Metazoa</taxon>
        <taxon>Ecdysozoa</taxon>
        <taxon>Arthropoda</taxon>
        <taxon>Crustacea</taxon>
        <taxon>Branchiopoda</taxon>
        <taxon>Diplostraca</taxon>
        <taxon>Cladocera</taxon>
        <taxon>Anomopoda</taxon>
        <taxon>Daphniidae</taxon>
        <taxon>Daphnia</taxon>
    </lineage>
</organism>
<dbReference type="GO" id="GO:0005634">
    <property type="term" value="C:nucleus"/>
    <property type="evidence" value="ECO:0007669"/>
    <property type="project" value="UniProtKB-SubCell"/>
</dbReference>
<dbReference type="AlphaFoldDB" id="A0A164V5U0"/>
<dbReference type="Pfam" id="PF03184">
    <property type="entry name" value="DDE_1"/>
    <property type="match status" value="1"/>
</dbReference>
<dbReference type="InterPro" id="IPR007889">
    <property type="entry name" value="HTH_Psq"/>
</dbReference>
<dbReference type="Gene3D" id="1.10.10.60">
    <property type="entry name" value="Homeodomain-like"/>
    <property type="match status" value="1"/>
</dbReference>
<dbReference type="OrthoDB" id="6377204at2759"/>
<dbReference type="InterPro" id="IPR009057">
    <property type="entry name" value="Homeodomain-like_sf"/>
</dbReference>
<name>A0A164V5U0_9CRUS</name>
<dbReference type="SUPFAM" id="SSF46689">
    <property type="entry name" value="Homeodomain-like"/>
    <property type="match status" value="1"/>
</dbReference>
<evidence type="ECO:0000313" key="4">
    <source>
        <dbReference type="EMBL" id="KZS11997.1"/>
    </source>
</evidence>
<dbReference type="STRING" id="35525.A0A164V5U0"/>
<reference evidence="4 5" key="1">
    <citation type="submission" date="2016-03" db="EMBL/GenBank/DDBJ databases">
        <title>EvidentialGene: Evidence-directed Construction of Genes on Genomes.</title>
        <authorList>
            <person name="Gilbert D.G."/>
            <person name="Choi J.-H."/>
            <person name="Mockaitis K."/>
            <person name="Colbourne J."/>
            <person name="Pfrender M."/>
        </authorList>
    </citation>
    <scope>NUCLEOTIDE SEQUENCE [LARGE SCALE GENOMIC DNA]</scope>
    <source>
        <strain evidence="4 5">Xinb3</strain>
        <tissue evidence="4">Complete organism</tissue>
    </source>
</reference>
<dbReference type="GO" id="GO:0003677">
    <property type="term" value="F:DNA binding"/>
    <property type="evidence" value="ECO:0007669"/>
    <property type="project" value="InterPro"/>
</dbReference>
<dbReference type="PANTHER" id="PTHR19303:SF71">
    <property type="entry name" value="ZINC FINGER PHD-TYPE DOMAIN-CONTAINING PROTEIN"/>
    <property type="match status" value="1"/>
</dbReference>
<evidence type="ECO:0000313" key="5">
    <source>
        <dbReference type="Proteomes" id="UP000076858"/>
    </source>
</evidence>
<feature type="domain" description="HTH psq-type" evidence="3">
    <location>
        <begin position="52"/>
        <end position="88"/>
    </location>
</feature>
<proteinExistence type="predicted"/>
<dbReference type="Proteomes" id="UP000076858">
    <property type="component" value="Unassembled WGS sequence"/>
</dbReference>
<dbReference type="InterPro" id="IPR050863">
    <property type="entry name" value="CenT-Element_Derived"/>
</dbReference>
<evidence type="ECO:0000256" key="1">
    <source>
        <dbReference type="ARBA" id="ARBA00004123"/>
    </source>
</evidence>
<dbReference type="InterPro" id="IPR004875">
    <property type="entry name" value="DDE_SF_endonuclease_dom"/>
</dbReference>